<feature type="domain" description="CpXC" evidence="1">
    <location>
        <begin position="9"/>
        <end position="43"/>
    </location>
</feature>
<sequence length="55" mass="6641">MSRYHKEQIECPHCHHKGEFDLWESVNVDLDPELRRQILSDRLIGRLKNILDNNK</sequence>
<dbReference type="InterPro" id="IPR025682">
    <property type="entry name" value="CpXC_dom"/>
</dbReference>
<keyword evidence="3" id="KW-1185">Reference proteome</keyword>
<accession>A0A7C9LRW9</accession>
<proteinExistence type="predicted"/>
<dbReference type="Proteomes" id="UP000482295">
    <property type="component" value="Unassembled WGS sequence"/>
</dbReference>
<protein>
    <recommendedName>
        <fullName evidence="1">CpXC domain-containing protein</fullName>
    </recommendedName>
</protein>
<dbReference type="RefSeq" id="WP_081722904.1">
    <property type="nucleotide sequence ID" value="NZ_VVIQ01000004.1"/>
</dbReference>
<evidence type="ECO:0000313" key="2">
    <source>
        <dbReference type="EMBL" id="MUL27761.1"/>
    </source>
</evidence>
<gene>
    <name evidence="2" type="ORF">F0475_05455</name>
</gene>
<organism evidence="2 3">
    <name type="scientific">Prevotella vespertina</name>
    <dbReference type="NCBI Taxonomy" id="2608404"/>
    <lineage>
        <taxon>Bacteria</taxon>
        <taxon>Pseudomonadati</taxon>
        <taxon>Bacteroidota</taxon>
        <taxon>Bacteroidia</taxon>
        <taxon>Bacteroidales</taxon>
        <taxon>Prevotellaceae</taxon>
        <taxon>Prevotella</taxon>
    </lineage>
</organism>
<name>A0A7C9LRW9_9BACT</name>
<comment type="caution">
    <text evidence="2">The sequence shown here is derived from an EMBL/GenBank/DDBJ whole genome shotgun (WGS) entry which is preliminary data.</text>
</comment>
<dbReference type="EMBL" id="VVIQ01000004">
    <property type="protein sequence ID" value="MUL27761.1"/>
    <property type="molecule type" value="Genomic_DNA"/>
</dbReference>
<dbReference type="AlphaFoldDB" id="A0A7C9LRW9"/>
<evidence type="ECO:0000313" key="3">
    <source>
        <dbReference type="Proteomes" id="UP000482295"/>
    </source>
</evidence>
<dbReference type="Pfam" id="PF14353">
    <property type="entry name" value="CpXC"/>
    <property type="match status" value="1"/>
</dbReference>
<reference evidence="2 3" key="1">
    <citation type="submission" date="2019-09" db="EMBL/GenBank/DDBJ databases">
        <title>Prevotella A2879 sp. nov., isolated from an abscess of a patient.</title>
        <authorList>
            <person name="Buhl M."/>
            <person name="Oberhettinger P."/>
        </authorList>
    </citation>
    <scope>NUCLEOTIDE SEQUENCE [LARGE SCALE GENOMIC DNA]</scope>
    <source>
        <strain evidence="2 3">A2879</strain>
    </source>
</reference>
<evidence type="ECO:0000259" key="1">
    <source>
        <dbReference type="Pfam" id="PF14353"/>
    </source>
</evidence>